<evidence type="ECO:0000313" key="1">
    <source>
        <dbReference type="EMBL" id="AKB29182.1"/>
    </source>
</evidence>
<proteinExistence type="predicted"/>
<organism evidence="1 2">
    <name type="scientific">Methanosarcina siciliae T4/M</name>
    <dbReference type="NCBI Taxonomy" id="1434120"/>
    <lineage>
        <taxon>Archaea</taxon>
        <taxon>Methanobacteriati</taxon>
        <taxon>Methanobacteriota</taxon>
        <taxon>Stenosarchaea group</taxon>
        <taxon>Methanomicrobia</taxon>
        <taxon>Methanosarcinales</taxon>
        <taxon>Methanosarcinaceae</taxon>
        <taxon>Methanosarcina</taxon>
    </lineage>
</organism>
<accession>A0A0E3P5U4</accession>
<sequence>MHPSPRKSLAKLLDITVSDTGYKYLYSLVDNFIIMDDSKEYQLYLEALDEERSAWSRRTAVKKLSESKTEESLYYLNELVVDRYCVVPNWLKKVAREYYVCLCLEFL</sequence>
<dbReference type="PATRIC" id="fig|1434120.4.peg.3230"/>
<gene>
    <name evidence="1" type="ORF">MSSIT_2463</name>
</gene>
<dbReference type="AlphaFoldDB" id="A0A0E3P5U4"/>
<dbReference type="EMBL" id="CP009506">
    <property type="protein sequence ID" value="AKB29182.1"/>
    <property type="molecule type" value="Genomic_DNA"/>
</dbReference>
<reference evidence="1 2" key="1">
    <citation type="submission" date="2014-07" db="EMBL/GenBank/DDBJ databases">
        <title>Methanogenic archaea and the global carbon cycle.</title>
        <authorList>
            <person name="Henriksen J.R."/>
            <person name="Luke J."/>
            <person name="Reinhart S."/>
            <person name="Benedict M.N."/>
            <person name="Youngblut N.D."/>
            <person name="Metcalf M.E."/>
            <person name="Whitaker R.J."/>
            <person name="Metcalf W.W."/>
        </authorList>
    </citation>
    <scope>NUCLEOTIDE SEQUENCE [LARGE SCALE GENOMIC DNA]</scope>
    <source>
        <strain evidence="1 2">T4/M</strain>
    </source>
</reference>
<dbReference type="HOGENOM" id="CLU_177463_0_0_2"/>
<dbReference type="Proteomes" id="UP000033111">
    <property type="component" value="Chromosome"/>
</dbReference>
<name>A0A0E3P5U4_9EURY</name>
<keyword evidence="2" id="KW-1185">Reference proteome</keyword>
<protein>
    <submittedName>
        <fullName evidence="1">Uncharacterized protein</fullName>
    </submittedName>
</protein>
<dbReference type="KEGG" id="msw:MSSIT_2463"/>
<evidence type="ECO:0000313" key="2">
    <source>
        <dbReference type="Proteomes" id="UP000033111"/>
    </source>
</evidence>